<name>A0ABV2P846_9MICC</name>
<keyword evidence="1" id="KW-0812">Transmembrane</keyword>
<gene>
    <name evidence="2" type="ORF">ABIE37_002739</name>
</gene>
<feature type="transmembrane region" description="Helical" evidence="1">
    <location>
        <begin position="33"/>
        <end position="55"/>
    </location>
</feature>
<proteinExistence type="predicted"/>
<protein>
    <submittedName>
        <fullName evidence="2">H+/Cl- antiporter ClcA</fullName>
    </submittedName>
</protein>
<organism evidence="2 3">
    <name type="scientific">Arthrobacter bambusae</name>
    <dbReference type="NCBI Taxonomy" id="1338426"/>
    <lineage>
        <taxon>Bacteria</taxon>
        <taxon>Bacillati</taxon>
        <taxon>Actinomycetota</taxon>
        <taxon>Actinomycetes</taxon>
        <taxon>Micrococcales</taxon>
        <taxon>Micrococcaceae</taxon>
        <taxon>Arthrobacter</taxon>
    </lineage>
</organism>
<dbReference type="EMBL" id="JBEPSN010000007">
    <property type="protein sequence ID" value="MET4540949.1"/>
    <property type="molecule type" value="Genomic_DNA"/>
</dbReference>
<reference evidence="2 3" key="1">
    <citation type="submission" date="2024-06" db="EMBL/GenBank/DDBJ databases">
        <title>Sorghum-associated microbial communities from plants grown in Nebraska, USA.</title>
        <authorList>
            <person name="Schachtman D."/>
        </authorList>
    </citation>
    <scope>NUCLEOTIDE SEQUENCE [LARGE SCALE GENOMIC DNA]</scope>
    <source>
        <strain evidence="2 3">3552</strain>
    </source>
</reference>
<evidence type="ECO:0000256" key="1">
    <source>
        <dbReference type="SAM" id="Phobius"/>
    </source>
</evidence>
<evidence type="ECO:0000313" key="3">
    <source>
        <dbReference type="Proteomes" id="UP001549307"/>
    </source>
</evidence>
<keyword evidence="1" id="KW-0472">Membrane</keyword>
<keyword evidence="3" id="KW-1185">Reference proteome</keyword>
<feature type="transmembrane region" description="Helical" evidence="1">
    <location>
        <begin position="109"/>
        <end position="136"/>
    </location>
</feature>
<keyword evidence="1" id="KW-1133">Transmembrane helix</keyword>
<feature type="transmembrane region" description="Helical" evidence="1">
    <location>
        <begin position="7"/>
        <end position="27"/>
    </location>
</feature>
<feature type="transmembrane region" description="Helical" evidence="1">
    <location>
        <begin position="75"/>
        <end position="97"/>
    </location>
</feature>
<dbReference type="Proteomes" id="UP001549307">
    <property type="component" value="Unassembled WGS sequence"/>
</dbReference>
<comment type="caution">
    <text evidence="2">The sequence shown here is derived from an EMBL/GenBank/DDBJ whole genome shotgun (WGS) entry which is preliminary data.</text>
</comment>
<accession>A0ABV2P846</accession>
<sequence length="159" mass="17690">MKGYRKLKIVAITVLGLLVLTLVYLLVTTEWMAPSALTVNCAVVLGVLAKFLTWWLNVSKYAEKPERLPMATPRLMTFVCMVFVFALAPGVWTGVLWAFNMSGGSWSPLVVFCFVVALLGSFCVLYELLLCVYYLVWPWGKHGRKVAPDMPASEGQPVP</sequence>
<evidence type="ECO:0000313" key="2">
    <source>
        <dbReference type="EMBL" id="MET4540949.1"/>
    </source>
</evidence>